<dbReference type="SUPFAM" id="SSF51735">
    <property type="entry name" value="NAD(P)-binding Rossmann-fold domains"/>
    <property type="match status" value="1"/>
</dbReference>
<dbReference type="PANTHER" id="PTHR24320">
    <property type="entry name" value="RETINOL DEHYDROGENASE"/>
    <property type="match status" value="1"/>
</dbReference>
<comment type="similarity">
    <text evidence="1">Belongs to the short-chain dehydrogenases/reductases (SDR) family.</text>
</comment>
<dbReference type="PANTHER" id="PTHR24320:SF262">
    <property type="entry name" value="DEHYDROGENASE"/>
    <property type="match status" value="1"/>
</dbReference>
<accession>A0ABY8TG71</accession>
<dbReference type="EMBL" id="CP126208">
    <property type="protein sequence ID" value="WIA08062.1"/>
    <property type="molecule type" value="Genomic_DNA"/>
</dbReference>
<evidence type="ECO:0000256" key="1">
    <source>
        <dbReference type="ARBA" id="ARBA00006484"/>
    </source>
</evidence>
<dbReference type="Gene3D" id="3.40.50.720">
    <property type="entry name" value="NAD(P)-binding Rossmann-like Domain"/>
    <property type="match status" value="1"/>
</dbReference>
<keyword evidence="4" id="KW-1185">Reference proteome</keyword>
<proteinExistence type="inferred from homology"/>
<keyword evidence="2" id="KW-0560">Oxidoreductase</keyword>
<dbReference type="InterPro" id="IPR036291">
    <property type="entry name" value="NAD(P)-bd_dom_sf"/>
</dbReference>
<dbReference type="Proteomes" id="UP001244341">
    <property type="component" value="Chromosome 1b"/>
</dbReference>
<dbReference type="PRINTS" id="PR00081">
    <property type="entry name" value="GDHRDH"/>
</dbReference>
<evidence type="ECO:0000256" key="2">
    <source>
        <dbReference type="ARBA" id="ARBA00023002"/>
    </source>
</evidence>
<name>A0ABY8TG71_TETOB</name>
<evidence type="ECO:0000313" key="4">
    <source>
        <dbReference type="Proteomes" id="UP001244341"/>
    </source>
</evidence>
<gene>
    <name evidence="3" type="ORF">OEZ85_007528</name>
</gene>
<dbReference type="InterPro" id="IPR002347">
    <property type="entry name" value="SDR_fam"/>
</dbReference>
<organism evidence="3 4">
    <name type="scientific">Tetradesmus obliquus</name>
    <name type="common">Green alga</name>
    <name type="synonym">Acutodesmus obliquus</name>
    <dbReference type="NCBI Taxonomy" id="3088"/>
    <lineage>
        <taxon>Eukaryota</taxon>
        <taxon>Viridiplantae</taxon>
        <taxon>Chlorophyta</taxon>
        <taxon>core chlorophytes</taxon>
        <taxon>Chlorophyceae</taxon>
        <taxon>CS clade</taxon>
        <taxon>Sphaeropleales</taxon>
        <taxon>Scenedesmaceae</taxon>
        <taxon>Tetradesmus</taxon>
    </lineage>
</organism>
<protein>
    <recommendedName>
        <fullName evidence="5">Protochlorophyllide reductase</fullName>
    </recommendedName>
</protein>
<evidence type="ECO:0008006" key="5">
    <source>
        <dbReference type="Google" id="ProtNLM"/>
    </source>
</evidence>
<sequence length="411" mass="44854">MQRTAHTNDIPAKERDWNDVRRLLPAAWHRGRTQRPSGAVRIASAATPLSEHFKLTSQEAMVDLKGKVALVTGATSGIGQVTAEYLAEHGATVILGVRNTDAGKKLAQEIMAKYPGSKAECGPPLDLMKQDSVKAFAEAINKRPGSLDILVNNAGLGYTKKSFTEQGVGMLTQVNHLGPYTLTRLLEKKLVASKARVVNVVSVTHRITTIRDAKALFTDWKGGFYQHNKLANVYTAFELQRRLGARGLQAVAADPGAVRTNIYNNSPKLGRGFIKTMIDNCYAPPEDGAQAVIYAATCDWAADQRKRKDGSPLQPAEDLRYYARGVFTWPQLCNDWALGGKGIKKVKGDIWGASTVVLSFLDWPLRRLLGNGLMGRTKLCRPGSHAYDADMSAQVWEASAEFAGVPVQPQV</sequence>
<evidence type="ECO:0000313" key="3">
    <source>
        <dbReference type="EMBL" id="WIA08062.1"/>
    </source>
</evidence>
<reference evidence="3 4" key="1">
    <citation type="submission" date="2023-05" db="EMBL/GenBank/DDBJ databases">
        <title>A 100% complete, gapless, phased diploid assembly of the Scenedesmus obliquus UTEX 3031 genome.</title>
        <authorList>
            <person name="Biondi T.C."/>
            <person name="Hanschen E.R."/>
            <person name="Kwon T."/>
            <person name="Eng W."/>
            <person name="Kruse C.P.S."/>
            <person name="Koehler S.I."/>
            <person name="Kunde Y."/>
            <person name="Gleasner C.D."/>
            <person name="You Mak K.T."/>
            <person name="Polle J."/>
            <person name="Hovde B.T."/>
            <person name="Starkenburg S.R."/>
        </authorList>
    </citation>
    <scope>NUCLEOTIDE SEQUENCE [LARGE SCALE GENOMIC DNA]</scope>
    <source>
        <strain evidence="3 4">DOE0152z</strain>
    </source>
</reference>
<dbReference type="Pfam" id="PF00106">
    <property type="entry name" value="adh_short"/>
    <property type="match status" value="1"/>
</dbReference>